<dbReference type="EMBL" id="LSRL02000092">
    <property type="protein sequence ID" value="TDG44869.1"/>
    <property type="molecule type" value="Genomic_DNA"/>
</dbReference>
<comment type="caution">
    <text evidence="4">The sequence shown here is derived from an EMBL/GenBank/DDBJ whole genome shotgun (WGS) entry which is preliminary data.</text>
</comment>
<accession>A0A484B889</accession>
<sequence>MAQVPISNNNTDGTKTETLEETDSATQQAEAAQSAPTLLLRLEHPRDERRVVFHDGVIDNEHMNRMKSKCCCIYRKPLAFGESSSDDDDECEHCFGHPEKRKKNRKPPTDESSAVIGRSDQPSTSAEAQMEPKPDTSTKPITEEISAPVSDFETTVKPSL</sequence>
<name>A0A484B889_DRONA</name>
<dbReference type="InterPro" id="IPR011107">
    <property type="entry name" value="PPI_Ypi1"/>
</dbReference>
<evidence type="ECO:0000256" key="3">
    <source>
        <dbReference type="SAM" id="MobiDB-lite"/>
    </source>
</evidence>
<dbReference type="STRING" id="7232.A0A484B889"/>
<feature type="region of interest" description="Disordered" evidence="3">
    <location>
        <begin position="1"/>
        <end position="34"/>
    </location>
</feature>
<dbReference type="PANTHER" id="PTHR20835">
    <property type="entry name" value="E3 UBIQUITIN-PROTEIN LIGASE PPP1R11-RELATED"/>
    <property type="match status" value="1"/>
</dbReference>
<dbReference type="GO" id="GO:0004865">
    <property type="term" value="F:protein serine/threonine phosphatase inhibitor activity"/>
    <property type="evidence" value="ECO:0007669"/>
    <property type="project" value="InterPro"/>
</dbReference>
<dbReference type="Proteomes" id="UP000295192">
    <property type="component" value="Unassembled WGS sequence"/>
</dbReference>
<organism evidence="4 5">
    <name type="scientific">Drosophila navojoa</name>
    <name type="common">Fruit fly</name>
    <dbReference type="NCBI Taxonomy" id="7232"/>
    <lineage>
        <taxon>Eukaryota</taxon>
        <taxon>Metazoa</taxon>
        <taxon>Ecdysozoa</taxon>
        <taxon>Arthropoda</taxon>
        <taxon>Hexapoda</taxon>
        <taxon>Insecta</taxon>
        <taxon>Pterygota</taxon>
        <taxon>Neoptera</taxon>
        <taxon>Endopterygota</taxon>
        <taxon>Diptera</taxon>
        <taxon>Brachycera</taxon>
        <taxon>Muscomorpha</taxon>
        <taxon>Ephydroidea</taxon>
        <taxon>Drosophilidae</taxon>
        <taxon>Drosophila</taxon>
    </lineage>
</organism>
<dbReference type="GO" id="GO:0005634">
    <property type="term" value="C:nucleus"/>
    <property type="evidence" value="ECO:0007669"/>
    <property type="project" value="TreeGrafter"/>
</dbReference>
<feature type="compositionally biased region" description="Low complexity" evidence="3">
    <location>
        <begin position="24"/>
        <end position="34"/>
    </location>
</feature>
<dbReference type="GO" id="GO:0008157">
    <property type="term" value="F:protein phosphatase 1 binding"/>
    <property type="evidence" value="ECO:0007669"/>
    <property type="project" value="TreeGrafter"/>
</dbReference>
<dbReference type="OrthoDB" id="307488at2759"/>
<reference evidence="4 5" key="1">
    <citation type="journal article" date="2019" name="J. Hered.">
        <title>An Improved Genome Assembly for Drosophila navojoa, the Basal Species in the mojavensis Cluster.</title>
        <authorList>
            <person name="Vanderlinde T."/>
            <person name="Dupim E.G."/>
            <person name="Nazario-Yepiz N.O."/>
            <person name="Carvalho A.B."/>
        </authorList>
    </citation>
    <scope>NUCLEOTIDE SEQUENCE [LARGE SCALE GENOMIC DNA]</scope>
    <source>
        <strain evidence="4">Navoj_Jal97</strain>
        <tissue evidence="4">Whole organism</tissue>
    </source>
</reference>
<protein>
    <recommendedName>
        <fullName evidence="1">E3 ubiquitin-protein ligase PPP1R11</fullName>
    </recommendedName>
    <alternativeName>
        <fullName evidence="2">Protein phosphatase 1 regulatory subunit 11</fullName>
    </alternativeName>
</protein>
<dbReference type="Pfam" id="PF07491">
    <property type="entry name" value="PPI_Ypi1"/>
    <property type="match status" value="1"/>
</dbReference>
<evidence type="ECO:0000313" key="4">
    <source>
        <dbReference type="EMBL" id="TDG44869.1"/>
    </source>
</evidence>
<evidence type="ECO:0000256" key="2">
    <source>
        <dbReference type="ARBA" id="ARBA00031039"/>
    </source>
</evidence>
<evidence type="ECO:0000313" key="5">
    <source>
        <dbReference type="Proteomes" id="UP000295192"/>
    </source>
</evidence>
<dbReference type="OMA" id="MKSKCCC"/>
<dbReference type="PANTHER" id="PTHR20835:SF0">
    <property type="entry name" value="E3 UBIQUITIN-PROTEIN LIGASE PPP1R11"/>
    <property type="match status" value="1"/>
</dbReference>
<proteinExistence type="predicted"/>
<feature type="compositionally biased region" description="Polar residues" evidence="3">
    <location>
        <begin position="1"/>
        <end position="13"/>
    </location>
</feature>
<dbReference type="AlphaFoldDB" id="A0A484B889"/>
<evidence type="ECO:0000256" key="1">
    <source>
        <dbReference type="ARBA" id="ARBA00021994"/>
    </source>
</evidence>
<feature type="region of interest" description="Disordered" evidence="3">
    <location>
        <begin position="80"/>
        <end position="160"/>
    </location>
</feature>
<gene>
    <name evidence="4" type="ORF">AWZ03_008677</name>
</gene>
<keyword evidence="5" id="KW-1185">Reference proteome</keyword>